<keyword evidence="2" id="KW-1185">Reference proteome</keyword>
<reference evidence="1" key="2">
    <citation type="journal article" date="2020" name="Nat. Commun.">
        <title>Large-scale genome sequencing of mycorrhizal fungi provides insights into the early evolution of symbiotic traits.</title>
        <authorList>
            <person name="Miyauchi S."/>
            <person name="Kiss E."/>
            <person name="Kuo A."/>
            <person name="Drula E."/>
            <person name="Kohler A."/>
            <person name="Sanchez-Garcia M."/>
            <person name="Morin E."/>
            <person name="Andreopoulos B."/>
            <person name="Barry K.W."/>
            <person name="Bonito G."/>
            <person name="Buee M."/>
            <person name="Carver A."/>
            <person name="Chen C."/>
            <person name="Cichocki N."/>
            <person name="Clum A."/>
            <person name="Culley D."/>
            <person name="Crous P.W."/>
            <person name="Fauchery L."/>
            <person name="Girlanda M."/>
            <person name="Hayes R.D."/>
            <person name="Keri Z."/>
            <person name="LaButti K."/>
            <person name="Lipzen A."/>
            <person name="Lombard V."/>
            <person name="Magnuson J."/>
            <person name="Maillard F."/>
            <person name="Murat C."/>
            <person name="Nolan M."/>
            <person name="Ohm R.A."/>
            <person name="Pangilinan J."/>
            <person name="Pereira M.F."/>
            <person name="Perotto S."/>
            <person name="Peter M."/>
            <person name="Pfister S."/>
            <person name="Riley R."/>
            <person name="Sitrit Y."/>
            <person name="Stielow J.B."/>
            <person name="Szollosi G."/>
            <person name="Zifcakova L."/>
            <person name="Stursova M."/>
            <person name="Spatafora J.W."/>
            <person name="Tedersoo L."/>
            <person name="Vaario L.M."/>
            <person name="Yamada A."/>
            <person name="Yan M."/>
            <person name="Wang P."/>
            <person name="Xu J."/>
            <person name="Bruns T."/>
            <person name="Baldrian P."/>
            <person name="Vilgalys R."/>
            <person name="Dunand C."/>
            <person name="Henrissat B."/>
            <person name="Grigoriev I.V."/>
            <person name="Hibbett D."/>
            <person name="Nagy L.G."/>
            <person name="Martin F.M."/>
        </authorList>
    </citation>
    <scope>NUCLEOTIDE SEQUENCE</scope>
    <source>
        <strain evidence="1">P2</strain>
    </source>
</reference>
<evidence type="ECO:0000313" key="1">
    <source>
        <dbReference type="EMBL" id="KAF9653524.1"/>
    </source>
</evidence>
<protein>
    <submittedName>
        <fullName evidence="1">Uncharacterized protein</fullName>
    </submittedName>
</protein>
<reference evidence="1" key="1">
    <citation type="submission" date="2019-10" db="EMBL/GenBank/DDBJ databases">
        <authorList>
            <consortium name="DOE Joint Genome Institute"/>
            <person name="Kuo A."/>
            <person name="Miyauchi S."/>
            <person name="Kiss E."/>
            <person name="Drula E."/>
            <person name="Kohler A."/>
            <person name="Sanchez-Garcia M."/>
            <person name="Andreopoulos B."/>
            <person name="Barry K.W."/>
            <person name="Bonito G."/>
            <person name="Buee M."/>
            <person name="Carver A."/>
            <person name="Chen C."/>
            <person name="Cichocki N."/>
            <person name="Clum A."/>
            <person name="Culley D."/>
            <person name="Crous P.W."/>
            <person name="Fauchery L."/>
            <person name="Girlanda M."/>
            <person name="Hayes R."/>
            <person name="Keri Z."/>
            <person name="Labutti K."/>
            <person name="Lipzen A."/>
            <person name="Lombard V."/>
            <person name="Magnuson J."/>
            <person name="Maillard F."/>
            <person name="Morin E."/>
            <person name="Murat C."/>
            <person name="Nolan M."/>
            <person name="Ohm R."/>
            <person name="Pangilinan J."/>
            <person name="Pereira M."/>
            <person name="Perotto S."/>
            <person name="Peter M."/>
            <person name="Riley R."/>
            <person name="Sitrit Y."/>
            <person name="Stielow B."/>
            <person name="Szollosi G."/>
            <person name="Zifcakova L."/>
            <person name="Stursova M."/>
            <person name="Spatafora J.W."/>
            <person name="Tedersoo L."/>
            <person name="Vaario L.-M."/>
            <person name="Yamada A."/>
            <person name="Yan M."/>
            <person name="Wang P."/>
            <person name="Xu J."/>
            <person name="Bruns T."/>
            <person name="Baldrian P."/>
            <person name="Vilgalys R."/>
            <person name="Henrissat B."/>
            <person name="Grigoriev I.V."/>
            <person name="Hibbett D."/>
            <person name="Nagy L.G."/>
            <person name="Martin F.M."/>
        </authorList>
    </citation>
    <scope>NUCLEOTIDE SEQUENCE</scope>
    <source>
        <strain evidence="1">P2</strain>
    </source>
</reference>
<gene>
    <name evidence="1" type="ORF">BDM02DRAFT_3158974</name>
</gene>
<comment type="caution">
    <text evidence="1">The sequence shown here is derived from an EMBL/GenBank/DDBJ whole genome shotgun (WGS) entry which is preliminary data.</text>
</comment>
<dbReference type="EMBL" id="MU117963">
    <property type="protein sequence ID" value="KAF9653524.1"/>
    <property type="molecule type" value="Genomic_DNA"/>
</dbReference>
<accession>A0ACB6ZVA0</accession>
<organism evidence="1 2">
    <name type="scientific">Thelephora ganbajun</name>
    <name type="common">Ganba fungus</name>
    <dbReference type="NCBI Taxonomy" id="370292"/>
    <lineage>
        <taxon>Eukaryota</taxon>
        <taxon>Fungi</taxon>
        <taxon>Dikarya</taxon>
        <taxon>Basidiomycota</taxon>
        <taxon>Agaricomycotina</taxon>
        <taxon>Agaricomycetes</taxon>
        <taxon>Thelephorales</taxon>
        <taxon>Thelephoraceae</taxon>
        <taxon>Thelephora</taxon>
    </lineage>
</organism>
<dbReference type="Proteomes" id="UP000886501">
    <property type="component" value="Unassembled WGS sequence"/>
</dbReference>
<evidence type="ECO:0000313" key="2">
    <source>
        <dbReference type="Proteomes" id="UP000886501"/>
    </source>
</evidence>
<proteinExistence type="predicted"/>
<name>A0ACB6ZVA0_THEGA</name>
<sequence>MPGQRNATDIAADKYKPFDHLTAVVQPFETEGSRDIEFQQKINKALLDLILEFHAWAAAKPAREHEKTTELLEKEVNFIIEREKAQGRCSLPPRSCVGTRYVVQSISPRLFVLYSTC</sequence>